<protein>
    <recommendedName>
        <fullName evidence="4">Hemolysin XhlA</fullName>
    </recommendedName>
</protein>
<proteinExistence type="predicted"/>
<evidence type="ECO:0000313" key="3">
    <source>
        <dbReference type="Proteomes" id="UP001241537"/>
    </source>
</evidence>
<reference evidence="2" key="1">
    <citation type="submission" date="2023-07" db="EMBL/GenBank/DDBJ databases">
        <title>Genomic Encyclopedia of Type Strains, Phase IV (KMG-IV): sequencing the most valuable type-strain genomes for metagenomic binning, comparative biology and taxonomic classification.</title>
        <authorList>
            <person name="Goeker M."/>
        </authorList>
    </citation>
    <scope>NUCLEOTIDE SEQUENCE</scope>
    <source>
        <strain evidence="2">DSM 19659</strain>
    </source>
</reference>
<dbReference type="Proteomes" id="UP001241537">
    <property type="component" value="Unassembled WGS sequence"/>
</dbReference>
<evidence type="ECO:0000313" key="2">
    <source>
        <dbReference type="EMBL" id="MDQ0153394.1"/>
    </source>
</evidence>
<feature type="transmembrane region" description="Helical" evidence="1">
    <location>
        <begin position="80"/>
        <end position="101"/>
    </location>
</feature>
<dbReference type="EMBL" id="JAUSTO010000019">
    <property type="protein sequence ID" value="MDQ0153394.1"/>
    <property type="molecule type" value="Genomic_DNA"/>
</dbReference>
<sequence>MTDEEIVARLTAHDHEIGSLKHRMDVVEEHGKQIREIAMAVQKLSINMEQMLTAMTDQSERLKCLEGKPGKILGTVTQSALTTLVTAIVGGLVVVVIQSLANVIH</sequence>
<name>A0AAE3VBU0_9FIRM</name>
<evidence type="ECO:0008006" key="4">
    <source>
        <dbReference type="Google" id="ProtNLM"/>
    </source>
</evidence>
<keyword evidence="1" id="KW-0812">Transmembrane</keyword>
<keyword evidence="1" id="KW-1133">Transmembrane helix</keyword>
<comment type="caution">
    <text evidence="2">The sequence shown here is derived from an EMBL/GenBank/DDBJ whole genome shotgun (WGS) entry which is preliminary data.</text>
</comment>
<dbReference type="RefSeq" id="WP_307255347.1">
    <property type="nucleotide sequence ID" value="NZ_JAUSTO010000019.1"/>
</dbReference>
<keyword evidence="3" id="KW-1185">Reference proteome</keyword>
<evidence type="ECO:0000256" key="1">
    <source>
        <dbReference type="SAM" id="Phobius"/>
    </source>
</evidence>
<organism evidence="2 3">
    <name type="scientific">Moryella indoligenes</name>
    <dbReference type="NCBI Taxonomy" id="371674"/>
    <lineage>
        <taxon>Bacteria</taxon>
        <taxon>Bacillati</taxon>
        <taxon>Bacillota</taxon>
        <taxon>Clostridia</taxon>
        <taxon>Lachnospirales</taxon>
        <taxon>Lachnospiraceae</taxon>
        <taxon>Moryella</taxon>
    </lineage>
</organism>
<dbReference type="AlphaFoldDB" id="A0AAE3VBU0"/>
<accession>A0AAE3VBU0</accession>
<keyword evidence="1" id="KW-0472">Membrane</keyword>
<gene>
    <name evidence="2" type="ORF">J2S20_002114</name>
</gene>